<comment type="function">
    <text evidence="6">Catalyzes the interconversion of methylthioribose-1-phosphate (MTR-1-P) into methylthioribulose-1-phosphate (MTRu-1-P).</text>
</comment>
<dbReference type="HAMAP" id="MF_01678">
    <property type="entry name" value="Salvage_MtnA"/>
    <property type="match status" value="1"/>
</dbReference>
<keyword evidence="2 6" id="KW-0028">Amino-acid biosynthesis</keyword>
<dbReference type="Proteomes" id="UP000595038">
    <property type="component" value="Chromosome"/>
</dbReference>
<feature type="binding site" evidence="6">
    <location>
        <begin position="51"/>
        <end position="53"/>
    </location>
    <ligand>
        <name>substrate</name>
    </ligand>
</feature>
<dbReference type="FunFam" id="1.20.120.420:FF:000003">
    <property type="entry name" value="Methylthioribose-1-phosphate isomerase"/>
    <property type="match status" value="1"/>
</dbReference>
<dbReference type="GO" id="GO:0046523">
    <property type="term" value="F:S-methyl-5-thioribose-1-phosphate isomerase activity"/>
    <property type="evidence" value="ECO:0007669"/>
    <property type="project" value="UniProtKB-UniRule"/>
</dbReference>
<keyword evidence="3 6" id="KW-0486">Methionine biosynthesis</keyword>
<dbReference type="NCBIfam" id="NF004326">
    <property type="entry name" value="PRK05720.1"/>
    <property type="match status" value="1"/>
</dbReference>
<evidence type="ECO:0000256" key="1">
    <source>
        <dbReference type="ARBA" id="ARBA00011738"/>
    </source>
</evidence>
<feature type="active site" description="Proton donor" evidence="6">
    <location>
        <position position="240"/>
    </location>
</feature>
<feature type="binding site" evidence="6">
    <location>
        <position position="94"/>
    </location>
    <ligand>
        <name>substrate</name>
    </ligand>
</feature>
<dbReference type="InterPro" id="IPR000649">
    <property type="entry name" value="IF-2B-related"/>
</dbReference>
<evidence type="ECO:0000313" key="8">
    <source>
        <dbReference type="EMBL" id="TWL22075.1"/>
    </source>
</evidence>
<dbReference type="Gene3D" id="3.40.50.10470">
    <property type="entry name" value="Translation initiation factor eif-2b, domain 2"/>
    <property type="match status" value="1"/>
</dbReference>
<dbReference type="InterPro" id="IPR011559">
    <property type="entry name" value="Initiation_fac_2B_a/b/d"/>
</dbReference>
<feature type="binding site" evidence="6">
    <location>
        <begin position="250"/>
        <end position="251"/>
    </location>
    <ligand>
        <name>substrate</name>
    </ligand>
</feature>
<dbReference type="UniPathway" id="UPA00904">
    <property type="reaction ID" value="UER00874"/>
</dbReference>
<dbReference type="FunFam" id="3.40.50.10470:FF:000006">
    <property type="entry name" value="Methylthioribose-1-phosphate isomerase"/>
    <property type="match status" value="1"/>
</dbReference>
<dbReference type="RefSeq" id="WP_009328612.1">
    <property type="nucleotide sequence ID" value="NZ_BEXU01000022.1"/>
</dbReference>
<dbReference type="InterPro" id="IPR005251">
    <property type="entry name" value="IF-M1Pi"/>
</dbReference>
<evidence type="ECO:0000256" key="5">
    <source>
        <dbReference type="ARBA" id="ARBA00052401"/>
    </source>
</evidence>
<protein>
    <recommendedName>
        <fullName evidence="6">Methylthioribose-1-phosphate isomerase</fullName>
        <shortName evidence="6">M1Pi</shortName>
        <shortName evidence="6">MTR-1-P isomerase</shortName>
        <ecNumber evidence="6">5.3.1.23</ecNumber>
    </recommendedName>
    <alternativeName>
        <fullName evidence="6">S-methyl-5-thioribose-1-phosphate isomerase</fullName>
    </alternativeName>
</protein>
<evidence type="ECO:0000313" key="10">
    <source>
        <dbReference type="Proteomes" id="UP000595038"/>
    </source>
</evidence>
<organism evidence="8 9">
    <name type="scientific">Bacillus licheniformis</name>
    <dbReference type="NCBI Taxonomy" id="1402"/>
    <lineage>
        <taxon>Bacteria</taxon>
        <taxon>Bacillati</taxon>
        <taxon>Bacillota</taxon>
        <taxon>Bacilli</taxon>
        <taxon>Bacillales</taxon>
        <taxon>Bacillaceae</taxon>
        <taxon>Bacillus</taxon>
    </lineage>
</organism>
<evidence type="ECO:0000256" key="2">
    <source>
        <dbReference type="ARBA" id="ARBA00022605"/>
    </source>
</evidence>
<evidence type="ECO:0000313" key="9">
    <source>
        <dbReference type="Proteomes" id="UP000435910"/>
    </source>
</evidence>
<reference evidence="8 9" key="1">
    <citation type="submission" date="2019-06" db="EMBL/GenBank/DDBJ databases">
        <title>Genome sequence analysis of &gt;100 Bacillus licheniformis strains suggests intrinsic resistance to this species.</title>
        <authorList>
            <person name="Wels M."/>
            <person name="Siezen R.J."/>
            <person name="Johansen E."/>
            <person name="Stuer-Lauridsen B."/>
            <person name="Bjerre K."/>
            <person name="Nielsen B.K.K."/>
        </authorList>
    </citation>
    <scope>NUCLEOTIDE SEQUENCE [LARGE SCALE GENOMIC DNA]</scope>
    <source>
        <strain evidence="8 9">BAC-16736</strain>
    </source>
</reference>
<dbReference type="EMBL" id="CP065647">
    <property type="protein sequence ID" value="QPR71947.1"/>
    <property type="molecule type" value="Genomic_DNA"/>
</dbReference>
<dbReference type="OMA" id="CETRPLN"/>
<dbReference type="PANTHER" id="PTHR43475:SF4">
    <property type="entry name" value="METHYLTHIORIBOSE-1-PHOSPHATE ISOMERASE"/>
    <property type="match status" value="1"/>
</dbReference>
<dbReference type="AlphaFoldDB" id="A0A1Y0YMU5"/>
<dbReference type="InterPro" id="IPR027363">
    <property type="entry name" value="M1Pi_N"/>
</dbReference>
<dbReference type="NCBIfam" id="TIGR00512">
    <property type="entry name" value="salvage_mtnA"/>
    <property type="match status" value="1"/>
</dbReference>
<feature type="binding site" evidence="6">
    <location>
        <position position="199"/>
    </location>
    <ligand>
        <name>substrate</name>
    </ligand>
</feature>
<dbReference type="Pfam" id="PF01008">
    <property type="entry name" value="IF-2B"/>
    <property type="match status" value="1"/>
</dbReference>
<dbReference type="SMR" id="A0A1Y0YMU5"/>
<comment type="catalytic activity">
    <reaction evidence="5 6">
        <text>5-(methylsulfanyl)-alpha-D-ribose 1-phosphate = 5-(methylsulfanyl)-D-ribulose 1-phosphate</text>
        <dbReference type="Rhea" id="RHEA:19989"/>
        <dbReference type="ChEBI" id="CHEBI:58533"/>
        <dbReference type="ChEBI" id="CHEBI:58548"/>
        <dbReference type="EC" id="5.3.1.23"/>
    </reaction>
</comment>
<keyword evidence="4 6" id="KW-0413">Isomerase</keyword>
<evidence type="ECO:0000256" key="4">
    <source>
        <dbReference type="ARBA" id="ARBA00023235"/>
    </source>
</evidence>
<dbReference type="SUPFAM" id="SSF100950">
    <property type="entry name" value="NagB/RpiA/CoA transferase-like"/>
    <property type="match status" value="1"/>
</dbReference>
<accession>A0A1Y0YMU5</accession>
<evidence type="ECO:0000313" key="7">
    <source>
        <dbReference type="EMBL" id="QPR71947.1"/>
    </source>
</evidence>
<dbReference type="InterPro" id="IPR042529">
    <property type="entry name" value="IF_2B-like_C"/>
</dbReference>
<comment type="pathway">
    <text evidence="6">Amino-acid biosynthesis; L-methionine biosynthesis via salvage pathway; L-methionine from S-methyl-5-thio-alpha-D-ribose 1-phosphate: step 1/6.</text>
</comment>
<name>A0A1Y0YMU5_BACLI</name>
<dbReference type="EMBL" id="NILC01000030">
    <property type="protein sequence ID" value="TWL22075.1"/>
    <property type="molecule type" value="Genomic_DNA"/>
</dbReference>
<dbReference type="Gene3D" id="1.20.120.420">
    <property type="entry name" value="translation initiation factor eif-2b, domain 1"/>
    <property type="match status" value="1"/>
</dbReference>
<feature type="site" description="Transition state stabilizer" evidence="6">
    <location>
        <position position="160"/>
    </location>
</feature>
<dbReference type="NCBIfam" id="TIGR00524">
    <property type="entry name" value="eIF-2B_rel"/>
    <property type="match status" value="1"/>
</dbReference>
<dbReference type="GeneID" id="92861899"/>
<sequence>MPEQFAVPRSVEWEETSVKILNQQKLPEKTEYLHLTTKEDIYDAIQTLKVRGAPAIGITAAFGLALCAQSIDTSDVSAFLRELRKIKDELNQARPTAVNLSWALNRLLKSAEGAKSVNEAKTNLVHEAIQIQVEDEETCRQIGQNALHLFKSGDSIMTICNAGSIATSRYGTALSPFYLAKTKDLDLHIYACETRPVLQGARLTAWELMQGGIDVTLITDSMAAHTMKEKNISAVIVGADRIARNGDTANKIGTFGLAILAKAFQIPFFIAAPLSTFDVSISCGDDIPIEERDPDEVRRINGTQIAPQEVPVFNPAFDITPHDLISGIITEKGIITDRFEEEIEALFSAEALT</sequence>
<dbReference type="Proteomes" id="UP000435910">
    <property type="component" value="Unassembled WGS sequence"/>
</dbReference>
<evidence type="ECO:0000256" key="3">
    <source>
        <dbReference type="ARBA" id="ARBA00023167"/>
    </source>
</evidence>
<comment type="similarity">
    <text evidence="6">Belongs to the EIF-2B alpha/beta/delta subunits family. MtnA subfamily.</text>
</comment>
<dbReference type="GO" id="GO:0019509">
    <property type="term" value="P:L-methionine salvage from methylthioadenosine"/>
    <property type="evidence" value="ECO:0007669"/>
    <property type="project" value="UniProtKB-UniRule"/>
</dbReference>
<comment type="subunit">
    <text evidence="1 6">Homodimer.</text>
</comment>
<dbReference type="InterPro" id="IPR037171">
    <property type="entry name" value="NagB/RpiA_transferase-like"/>
</dbReference>
<proteinExistence type="inferred from homology"/>
<gene>
    <name evidence="6 7" type="primary">mtnA</name>
    <name evidence="8" type="ORF">CHCC16736_0538</name>
    <name evidence="7" type="ORF">I6G80_19300</name>
</gene>
<dbReference type="PANTHER" id="PTHR43475">
    <property type="entry name" value="METHYLTHIORIBOSE-1-PHOSPHATE ISOMERASE"/>
    <property type="match status" value="1"/>
</dbReference>
<dbReference type="EC" id="5.3.1.23" evidence="6"/>
<evidence type="ECO:0000256" key="6">
    <source>
        <dbReference type="HAMAP-Rule" id="MF_01678"/>
    </source>
</evidence>
<reference evidence="7 10" key="2">
    <citation type="submission" date="2020-12" db="EMBL/GenBank/DDBJ databases">
        <title>FDA dAtabase for Regulatory Grade micrObial Sequences (FDA-ARGOS): Supporting development and validation of Infectious Disease Dx tests.</title>
        <authorList>
            <person name="Nelson B."/>
            <person name="Plummer A."/>
            <person name="Tallon L."/>
            <person name="Sadzewicz L."/>
            <person name="Zhao X."/>
            <person name="Boylan J."/>
            <person name="Ott S."/>
            <person name="Bowen H."/>
            <person name="Vavikolanu K."/>
            <person name="Mehta A."/>
            <person name="Aluvathingal J."/>
            <person name="Nadendla S."/>
            <person name="Myers T."/>
            <person name="Yan Y."/>
            <person name="Sichtig H."/>
        </authorList>
    </citation>
    <scope>NUCLEOTIDE SEQUENCE [LARGE SCALE GENOMIC DNA]</scope>
    <source>
        <strain evidence="7 10">FDAARGOS_923</strain>
    </source>
</reference>